<dbReference type="EMBL" id="VSRR010008603">
    <property type="protein sequence ID" value="MPC49001.1"/>
    <property type="molecule type" value="Genomic_DNA"/>
</dbReference>
<keyword evidence="2" id="KW-1185">Reference proteome</keyword>
<name>A0A5B7FNH6_PORTR</name>
<proteinExistence type="predicted"/>
<evidence type="ECO:0000313" key="1">
    <source>
        <dbReference type="EMBL" id="MPC49001.1"/>
    </source>
</evidence>
<sequence>MWLPMTSDLSLNLSEHSVRVSFSHFVCATLCSASGNEFWRFTRNRWYQLG</sequence>
<organism evidence="1 2">
    <name type="scientific">Portunus trituberculatus</name>
    <name type="common">Swimming crab</name>
    <name type="synonym">Neptunus trituberculatus</name>
    <dbReference type="NCBI Taxonomy" id="210409"/>
    <lineage>
        <taxon>Eukaryota</taxon>
        <taxon>Metazoa</taxon>
        <taxon>Ecdysozoa</taxon>
        <taxon>Arthropoda</taxon>
        <taxon>Crustacea</taxon>
        <taxon>Multicrustacea</taxon>
        <taxon>Malacostraca</taxon>
        <taxon>Eumalacostraca</taxon>
        <taxon>Eucarida</taxon>
        <taxon>Decapoda</taxon>
        <taxon>Pleocyemata</taxon>
        <taxon>Brachyura</taxon>
        <taxon>Eubrachyura</taxon>
        <taxon>Portunoidea</taxon>
        <taxon>Portunidae</taxon>
        <taxon>Portuninae</taxon>
        <taxon>Portunus</taxon>
    </lineage>
</organism>
<reference evidence="1 2" key="1">
    <citation type="submission" date="2019-05" db="EMBL/GenBank/DDBJ databases">
        <title>Another draft genome of Portunus trituberculatus and its Hox gene families provides insights of decapod evolution.</title>
        <authorList>
            <person name="Jeong J.-H."/>
            <person name="Song I."/>
            <person name="Kim S."/>
            <person name="Choi T."/>
            <person name="Kim D."/>
            <person name="Ryu S."/>
            <person name="Kim W."/>
        </authorList>
    </citation>
    <scope>NUCLEOTIDE SEQUENCE [LARGE SCALE GENOMIC DNA]</scope>
    <source>
        <tissue evidence="1">Muscle</tissue>
    </source>
</reference>
<dbReference type="Proteomes" id="UP000324222">
    <property type="component" value="Unassembled WGS sequence"/>
</dbReference>
<evidence type="ECO:0000313" key="2">
    <source>
        <dbReference type="Proteomes" id="UP000324222"/>
    </source>
</evidence>
<gene>
    <name evidence="1" type="ORF">E2C01_042788</name>
</gene>
<dbReference type="AlphaFoldDB" id="A0A5B7FNH6"/>
<protein>
    <submittedName>
        <fullName evidence="1">Uncharacterized protein</fullName>
    </submittedName>
</protein>
<comment type="caution">
    <text evidence="1">The sequence shown here is derived from an EMBL/GenBank/DDBJ whole genome shotgun (WGS) entry which is preliminary data.</text>
</comment>
<accession>A0A5B7FNH6</accession>